<reference evidence="2 5" key="1">
    <citation type="submission" date="2014-07" db="EMBL/GenBank/DDBJ databases">
        <authorList>
            <person name="Wibberg Daniel"/>
        </authorList>
    </citation>
    <scope>NUCLEOTIDE SEQUENCE [LARGE SCALE GENOMIC DNA]</scope>
</reference>
<name>A0A090ISK8_9BACI</name>
<evidence type="ECO:0000313" key="3">
    <source>
        <dbReference type="EMBL" id="KIO73743.1"/>
    </source>
</evidence>
<proteinExistence type="predicted"/>
<keyword evidence="5" id="KW-1185">Reference proteome</keyword>
<keyword evidence="1" id="KW-0472">Membrane</keyword>
<keyword evidence="1" id="KW-1133">Transmembrane helix</keyword>
<dbReference type="EMBL" id="JXLU01000026">
    <property type="protein sequence ID" value="KIO73743.1"/>
    <property type="molecule type" value="Genomic_DNA"/>
</dbReference>
<reference evidence="3 4" key="2">
    <citation type="submission" date="2015-01" db="EMBL/GenBank/DDBJ databases">
        <title>Draft Genome Sequences of Four Bacillus thermoamylovorans Strains, Isolated From Food Products.</title>
        <authorList>
            <person name="Krawcyk A.O."/>
            <person name="Berendsen E.M."/>
            <person name="Eijlander R.T."/>
            <person name="de Jong A."/>
            <person name="Wells-Bennik M."/>
            <person name="Kuipers O.P."/>
        </authorList>
    </citation>
    <scope>NUCLEOTIDE SEQUENCE [LARGE SCALE GENOMIC DNA]</scope>
    <source>
        <strain evidence="3 4">B4167</strain>
    </source>
</reference>
<protein>
    <submittedName>
        <fullName evidence="2">Putative membrane protein</fullName>
    </submittedName>
</protein>
<dbReference type="Proteomes" id="UP000040576">
    <property type="component" value="Unassembled WGS sequence"/>
</dbReference>
<dbReference type="PATRIC" id="fig|35841.6.peg.3042"/>
<organism evidence="2 5">
    <name type="scientific">Caldibacillus thermoamylovorans</name>
    <dbReference type="NCBI Taxonomy" id="35841"/>
    <lineage>
        <taxon>Bacteria</taxon>
        <taxon>Bacillati</taxon>
        <taxon>Bacillota</taxon>
        <taxon>Bacilli</taxon>
        <taxon>Bacillales</taxon>
        <taxon>Bacillaceae</taxon>
        <taxon>Caldibacillus</taxon>
    </lineage>
</organism>
<evidence type="ECO:0000313" key="4">
    <source>
        <dbReference type="Proteomes" id="UP000032076"/>
    </source>
</evidence>
<dbReference type="Proteomes" id="UP000032076">
    <property type="component" value="Unassembled WGS sequence"/>
</dbReference>
<evidence type="ECO:0000313" key="5">
    <source>
        <dbReference type="Proteomes" id="UP000040576"/>
    </source>
</evidence>
<dbReference type="AlphaFoldDB" id="A0A090ISK8"/>
<feature type="transmembrane region" description="Helical" evidence="1">
    <location>
        <begin position="30"/>
        <end position="50"/>
    </location>
</feature>
<sequence>MNRWYIGGFILLVIVSFVGYLFGILKIFPLYLTATFLFFSILIFLSYINYHNQFKGFKK</sequence>
<dbReference type="EMBL" id="CCRF01000040">
    <property type="protein sequence ID" value="CEE01076.1"/>
    <property type="molecule type" value="Genomic_DNA"/>
</dbReference>
<gene>
    <name evidence="3" type="ORF">B4167_0314</name>
    <name evidence="2" type="ORF">BT1A1_1244</name>
</gene>
<keyword evidence="1" id="KW-0812">Transmembrane</keyword>
<evidence type="ECO:0000313" key="2">
    <source>
        <dbReference type="EMBL" id="CEE01076.1"/>
    </source>
</evidence>
<accession>A0A090ISK8</accession>
<feature type="transmembrane region" description="Helical" evidence="1">
    <location>
        <begin position="5"/>
        <end position="24"/>
    </location>
</feature>
<evidence type="ECO:0000256" key="1">
    <source>
        <dbReference type="SAM" id="Phobius"/>
    </source>
</evidence>